<dbReference type="KEGG" id="plt:Plut_1744"/>
<feature type="transmembrane region" description="Helical" evidence="1">
    <location>
        <begin position="59"/>
        <end position="77"/>
    </location>
</feature>
<reference evidence="4" key="1">
    <citation type="submission" date="2005-08" db="EMBL/GenBank/DDBJ databases">
        <title>Complete sequence of Pelodictyon luteolum DSM 273.</title>
        <authorList>
            <consortium name="US DOE Joint Genome Institute"/>
            <person name="Copeland A."/>
            <person name="Lucas S."/>
            <person name="Lapidus A."/>
            <person name="Barry K."/>
            <person name="Detter J.C."/>
            <person name="Glavina T."/>
            <person name="Hammon N."/>
            <person name="Israni S."/>
            <person name="Pitluck S."/>
            <person name="Bryant D."/>
            <person name="Schmutz J."/>
            <person name="Larimer F."/>
            <person name="Land M."/>
            <person name="Kyrpides N."/>
            <person name="Ivanova N."/>
            <person name="Richardson P."/>
        </authorList>
    </citation>
    <scope>NUCLEOTIDE SEQUENCE [LARGE SCALE GENOMIC DNA]</scope>
    <source>
        <strain evidence="4">DSM 273 / BCRC 81028 / 2530</strain>
    </source>
</reference>
<dbReference type="HOGENOM" id="CLU_089995_0_0_10"/>
<dbReference type="EMBL" id="CP000096">
    <property type="protein sequence ID" value="ABB24598.1"/>
    <property type="molecule type" value="Genomic_DNA"/>
</dbReference>
<sequence>MKKIINWRIFISLGLVTSFVMLLVSGTVLFIAPPGRVANWTGWQLLALSKSEWQDQHTIFGFTFALLSVFHLFVINWKAFVSYIKAKATSGLSHPLELVSILLLTILFGVGTAQHLQPFSAITTLGEQLKGSWESSIKQPPVAHAETMTLEELARQPSVGKSAEEILETLQKAGLKASSTSETLGEIARKSGISAEQAYKLLAPANKELQKEGFGRKTLLEVAEENGVSAASLQLALEAKGMKAEPSDSMRSIAESNGISVQELRQRLEEILR</sequence>
<name>Q3B233_CHLL3</name>
<feature type="transmembrane region" description="Helical" evidence="1">
    <location>
        <begin position="98"/>
        <end position="116"/>
    </location>
</feature>
<dbReference type="InterPro" id="IPR025517">
    <property type="entry name" value="DUF4405"/>
</dbReference>
<feature type="domain" description="Flavinylation-associated cytochrome" evidence="2">
    <location>
        <begin position="10"/>
        <end position="77"/>
    </location>
</feature>
<dbReference type="Proteomes" id="UP000002709">
    <property type="component" value="Chromosome"/>
</dbReference>
<dbReference type="Pfam" id="PF14358">
    <property type="entry name" value="DUF4405"/>
    <property type="match status" value="1"/>
</dbReference>
<organism evidence="3 4">
    <name type="scientific">Chlorobium luteolum (strain DSM 273 / BCRC 81028 / 2530)</name>
    <name type="common">Pelodictyon luteolum</name>
    <dbReference type="NCBI Taxonomy" id="319225"/>
    <lineage>
        <taxon>Bacteria</taxon>
        <taxon>Pseudomonadati</taxon>
        <taxon>Chlorobiota</taxon>
        <taxon>Chlorobiia</taxon>
        <taxon>Chlorobiales</taxon>
        <taxon>Chlorobiaceae</taxon>
        <taxon>Chlorobium/Pelodictyon group</taxon>
        <taxon>Pelodictyon</taxon>
    </lineage>
</organism>
<keyword evidence="1" id="KW-1133">Transmembrane helix</keyword>
<dbReference type="eggNOG" id="ENOG502Z9T8">
    <property type="taxonomic scope" value="Bacteria"/>
</dbReference>
<evidence type="ECO:0000259" key="2">
    <source>
        <dbReference type="Pfam" id="PF14358"/>
    </source>
</evidence>
<dbReference type="RefSeq" id="WP_011358470.1">
    <property type="nucleotide sequence ID" value="NC_007512.1"/>
</dbReference>
<evidence type="ECO:0000313" key="4">
    <source>
        <dbReference type="Proteomes" id="UP000002709"/>
    </source>
</evidence>
<dbReference type="STRING" id="319225.Plut_1744"/>
<protein>
    <recommendedName>
        <fullName evidence="2">Flavinylation-associated cytochrome domain-containing protein</fullName>
    </recommendedName>
</protein>
<evidence type="ECO:0000313" key="3">
    <source>
        <dbReference type="EMBL" id="ABB24598.1"/>
    </source>
</evidence>
<proteinExistence type="predicted"/>
<feature type="transmembrane region" description="Helical" evidence="1">
    <location>
        <begin position="7"/>
        <end position="32"/>
    </location>
</feature>
<evidence type="ECO:0000256" key="1">
    <source>
        <dbReference type="SAM" id="Phobius"/>
    </source>
</evidence>
<accession>Q3B233</accession>
<keyword evidence="1" id="KW-0472">Membrane</keyword>
<dbReference type="OrthoDB" id="9793491at2"/>
<keyword evidence="1" id="KW-0812">Transmembrane</keyword>
<gene>
    <name evidence="3" type="ordered locus">Plut_1744</name>
</gene>
<keyword evidence="4" id="KW-1185">Reference proteome</keyword>
<dbReference type="AlphaFoldDB" id="Q3B233"/>